<evidence type="ECO:0000313" key="2">
    <source>
        <dbReference type="Proteomes" id="UP000004001"/>
    </source>
</evidence>
<comment type="caution">
    <text evidence="1">The sequence shown here is derived from an EMBL/GenBank/DDBJ whole genome shotgun (WGS) entry which is preliminary data.</text>
</comment>
<organism evidence="1 2">
    <name type="scientific">Hoylesella timonensis CRIS 5C-B1</name>
    <dbReference type="NCBI Taxonomy" id="679189"/>
    <lineage>
        <taxon>Bacteria</taxon>
        <taxon>Pseudomonadati</taxon>
        <taxon>Bacteroidota</taxon>
        <taxon>Bacteroidia</taxon>
        <taxon>Bacteroidales</taxon>
        <taxon>Prevotellaceae</taxon>
        <taxon>Hoylesella</taxon>
    </lineage>
</organism>
<keyword evidence="2" id="KW-1185">Reference proteome</keyword>
<evidence type="ECO:0000313" key="1">
    <source>
        <dbReference type="EMBL" id="EFA98150.1"/>
    </source>
</evidence>
<reference evidence="1 2" key="1">
    <citation type="submission" date="2009-12" db="EMBL/GenBank/DDBJ databases">
        <title>Genome Sequence of Prevotella timonensis CRIS 5C-B1.</title>
        <authorList>
            <person name="Durkin A.S."/>
            <person name="Madupu R."/>
            <person name="Torralba M."/>
            <person name="Methe B."/>
            <person name="Sutton G."/>
            <person name="Strausberg R.L."/>
            <person name="Nelson K.E."/>
        </authorList>
    </citation>
    <scope>NUCLEOTIDE SEQUENCE [LARGE SCALE GENOMIC DNA]</scope>
    <source>
        <strain evidence="1 2">CRIS 5C-B1</strain>
    </source>
</reference>
<dbReference type="eggNOG" id="ENOG5030X2A">
    <property type="taxonomic scope" value="Bacteria"/>
</dbReference>
<sequence length="180" mass="21720">MLIMGFRISFERVPKGFKLRNSFKDCNDYERYYDEYKKVRECVKHDTCTDIFHEVSNENNRLFTQIDENEDTVLGTVSKEQLFQWIVEIKKRFISYLETMLGDDEKSLIRMKDYVNTKNERWHYSWNGVPLSMELNLKEETDIDKMLVSGSSTYEYEIFNFISIYKNFDFARYELIIYGG</sequence>
<dbReference type="AlphaFoldDB" id="D1VXJ0"/>
<dbReference type="Proteomes" id="UP000004001">
    <property type="component" value="Unassembled WGS sequence"/>
</dbReference>
<name>D1VXJ0_9BACT</name>
<accession>D1VXJ0</accession>
<proteinExistence type="predicted"/>
<protein>
    <submittedName>
        <fullName evidence="1">Uncharacterized protein</fullName>
    </submittedName>
</protein>
<gene>
    <name evidence="1" type="ORF">HMPREF9019_0926</name>
</gene>
<dbReference type="EMBL" id="ADEF01000013">
    <property type="protein sequence ID" value="EFA98150.1"/>
    <property type="molecule type" value="Genomic_DNA"/>
</dbReference>